<organism evidence="1">
    <name type="scientific">Solibacter usitatus (strain Ellin6076)</name>
    <dbReference type="NCBI Taxonomy" id="234267"/>
    <lineage>
        <taxon>Bacteria</taxon>
        <taxon>Pseudomonadati</taxon>
        <taxon>Acidobacteriota</taxon>
        <taxon>Terriglobia</taxon>
        <taxon>Bryobacterales</taxon>
        <taxon>Solibacteraceae</taxon>
        <taxon>Candidatus Solibacter</taxon>
    </lineage>
</organism>
<dbReference type="InParanoid" id="Q023U8"/>
<dbReference type="OrthoDB" id="7191982at2"/>
<dbReference type="AlphaFoldDB" id="Q023U8"/>
<sequence precursor="true">MDIRIAVGTATVLTAFLPYSATKASSVTAPPLQPRLYAKASTSKTRIQTSVPDFVIWVDETKWKQEESDTPGMLTFAHLNSDMGTAVLTDRLGFRAEVMRDVALEAFQRGDPNAKITSEEKRIVNGRQVLAFEISAKVEGVPSRIFGYSHGGASGDVEILGMIPVTQLTENNIADVTEFLNGLEMSDKELPSTASREIVPQPGNLFVNPKVSIKYDPAKWNQEKVDEAGSSFFTHSGGDAYVKVLSDRTAPPFDALPEMILTNAQNEDPNAKLVLKEKRKVNGADVWFLKLDREVHHIPMIVSGYYYTGKSGTVLVMTMTGKNQYSKFEKDFMDFLNGLSISE</sequence>
<proteinExistence type="predicted"/>
<protein>
    <submittedName>
        <fullName evidence="1">Uncharacterized protein</fullName>
    </submittedName>
</protein>
<reference evidence="1" key="1">
    <citation type="submission" date="2006-10" db="EMBL/GenBank/DDBJ databases">
        <title>Complete sequence of Solibacter usitatus Ellin6076.</title>
        <authorList>
            <consortium name="US DOE Joint Genome Institute"/>
            <person name="Copeland A."/>
            <person name="Lucas S."/>
            <person name="Lapidus A."/>
            <person name="Barry K."/>
            <person name="Detter J.C."/>
            <person name="Glavina del Rio T."/>
            <person name="Hammon N."/>
            <person name="Israni S."/>
            <person name="Dalin E."/>
            <person name="Tice H."/>
            <person name="Pitluck S."/>
            <person name="Thompson L.S."/>
            <person name="Brettin T."/>
            <person name="Bruce D."/>
            <person name="Han C."/>
            <person name="Tapia R."/>
            <person name="Gilna P."/>
            <person name="Schmutz J."/>
            <person name="Larimer F."/>
            <person name="Land M."/>
            <person name="Hauser L."/>
            <person name="Kyrpides N."/>
            <person name="Mikhailova N."/>
            <person name="Janssen P.H."/>
            <person name="Kuske C.R."/>
            <person name="Richardson P."/>
        </authorList>
    </citation>
    <scope>NUCLEOTIDE SEQUENCE</scope>
    <source>
        <strain evidence="1">Ellin6076</strain>
    </source>
</reference>
<evidence type="ECO:0000313" key="1">
    <source>
        <dbReference type="EMBL" id="ABJ83742.1"/>
    </source>
</evidence>
<dbReference type="STRING" id="234267.Acid_2754"/>
<dbReference type="EMBL" id="CP000473">
    <property type="protein sequence ID" value="ABJ83742.1"/>
    <property type="molecule type" value="Genomic_DNA"/>
</dbReference>
<name>Q023U8_SOLUE</name>
<gene>
    <name evidence="1" type="ordered locus">Acid_2754</name>
</gene>
<dbReference type="HOGENOM" id="CLU_808673_0_0_0"/>
<dbReference type="KEGG" id="sus:Acid_2754"/>
<accession>Q023U8</accession>